<dbReference type="AlphaFoldDB" id="A0A2A9EKQ4"/>
<evidence type="ECO:0000256" key="5">
    <source>
        <dbReference type="SAM" id="MobiDB-lite"/>
    </source>
</evidence>
<feature type="region of interest" description="Disordered" evidence="5">
    <location>
        <begin position="1"/>
        <end position="30"/>
    </location>
</feature>
<dbReference type="EMBL" id="PDJI01000004">
    <property type="protein sequence ID" value="PFG39534.1"/>
    <property type="molecule type" value="Genomic_DNA"/>
</dbReference>
<evidence type="ECO:0000256" key="1">
    <source>
        <dbReference type="ARBA" id="ARBA00023015"/>
    </source>
</evidence>
<dbReference type="InterPro" id="IPR001647">
    <property type="entry name" value="HTH_TetR"/>
</dbReference>
<keyword evidence="2 4" id="KW-0238">DNA-binding</keyword>
<dbReference type="Pfam" id="PF00440">
    <property type="entry name" value="TetR_N"/>
    <property type="match status" value="1"/>
</dbReference>
<dbReference type="PANTHER" id="PTHR30055:SF148">
    <property type="entry name" value="TETR-FAMILY TRANSCRIPTIONAL REGULATOR"/>
    <property type="match status" value="1"/>
</dbReference>
<dbReference type="Gene3D" id="1.10.10.60">
    <property type="entry name" value="Homeodomain-like"/>
    <property type="match status" value="1"/>
</dbReference>
<gene>
    <name evidence="7" type="ORF">ATJ97_2040</name>
</gene>
<dbReference type="InterPro" id="IPR036271">
    <property type="entry name" value="Tet_transcr_reg_TetR-rel_C_sf"/>
</dbReference>
<dbReference type="Proteomes" id="UP000222106">
    <property type="component" value="Unassembled WGS sequence"/>
</dbReference>
<evidence type="ECO:0000256" key="3">
    <source>
        <dbReference type="ARBA" id="ARBA00023163"/>
    </source>
</evidence>
<name>A0A2A9EKQ4_9MICO</name>
<keyword evidence="8" id="KW-1185">Reference proteome</keyword>
<evidence type="ECO:0000259" key="6">
    <source>
        <dbReference type="PROSITE" id="PS50977"/>
    </source>
</evidence>
<accession>A0A2A9EKQ4</accession>
<dbReference type="SUPFAM" id="SSF46689">
    <property type="entry name" value="Homeodomain-like"/>
    <property type="match status" value="1"/>
</dbReference>
<dbReference type="PANTHER" id="PTHR30055">
    <property type="entry name" value="HTH-TYPE TRANSCRIPTIONAL REGULATOR RUTR"/>
    <property type="match status" value="1"/>
</dbReference>
<feature type="domain" description="HTH tetR-type" evidence="6">
    <location>
        <begin position="29"/>
        <end position="89"/>
    </location>
</feature>
<dbReference type="InterPro" id="IPR009057">
    <property type="entry name" value="Homeodomain-like_sf"/>
</dbReference>
<dbReference type="SUPFAM" id="SSF48498">
    <property type="entry name" value="Tetracyclin repressor-like, C-terminal domain"/>
    <property type="match status" value="1"/>
</dbReference>
<keyword evidence="3" id="KW-0804">Transcription</keyword>
<sequence length="221" mass="24079">MTQQLTETAAEHTTPEQPARRGPGRPRHTDVEPRSYEAVLELFGQHGWSGLTLDAVATHAGIGKSSIYLRWKTKRELLLDAVRDFENRHVSPADEGQPLREYLVEYAVARGRLLLGVHGPTMLNIVSAAMANPDDFQEIREESISQGILPVVGRIERAVAEGELPEDVDGGQLLDMIEGALVFHLLISPRGASREELGADLARYAASLVDNALQAAGARSS</sequence>
<dbReference type="InterPro" id="IPR011075">
    <property type="entry name" value="TetR_C"/>
</dbReference>
<evidence type="ECO:0000313" key="8">
    <source>
        <dbReference type="Proteomes" id="UP000222106"/>
    </source>
</evidence>
<dbReference type="GO" id="GO:0000976">
    <property type="term" value="F:transcription cis-regulatory region binding"/>
    <property type="evidence" value="ECO:0007669"/>
    <property type="project" value="TreeGrafter"/>
</dbReference>
<organism evidence="7 8">
    <name type="scientific">Georgenia soli</name>
    <dbReference type="NCBI Taxonomy" id="638953"/>
    <lineage>
        <taxon>Bacteria</taxon>
        <taxon>Bacillati</taxon>
        <taxon>Actinomycetota</taxon>
        <taxon>Actinomycetes</taxon>
        <taxon>Micrococcales</taxon>
        <taxon>Bogoriellaceae</taxon>
        <taxon>Georgenia</taxon>
    </lineage>
</organism>
<reference evidence="7 8" key="1">
    <citation type="submission" date="2017-10" db="EMBL/GenBank/DDBJ databases">
        <title>Sequencing the genomes of 1000 actinobacteria strains.</title>
        <authorList>
            <person name="Klenk H.-P."/>
        </authorList>
    </citation>
    <scope>NUCLEOTIDE SEQUENCE [LARGE SCALE GENOMIC DNA]</scope>
    <source>
        <strain evidence="7 8">DSM 21838</strain>
    </source>
</reference>
<dbReference type="OrthoDB" id="9796019at2"/>
<comment type="caution">
    <text evidence="7">The sequence shown here is derived from an EMBL/GenBank/DDBJ whole genome shotgun (WGS) entry which is preliminary data.</text>
</comment>
<evidence type="ECO:0000256" key="2">
    <source>
        <dbReference type="ARBA" id="ARBA00023125"/>
    </source>
</evidence>
<feature type="DNA-binding region" description="H-T-H motif" evidence="4">
    <location>
        <begin position="52"/>
        <end position="71"/>
    </location>
</feature>
<evidence type="ECO:0000256" key="4">
    <source>
        <dbReference type="PROSITE-ProRule" id="PRU00335"/>
    </source>
</evidence>
<protein>
    <submittedName>
        <fullName evidence="7">TetR family transcriptional regulator</fullName>
    </submittedName>
</protein>
<dbReference type="GO" id="GO:0003700">
    <property type="term" value="F:DNA-binding transcription factor activity"/>
    <property type="evidence" value="ECO:0007669"/>
    <property type="project" value="TreeGrafter"/>
</dbReference>
<keyword evidence="1" id="KW-0805">Transcription regulation</keyword>
<dbReference type="InterPro" id="IPR050109">
    <property type="entry name" value="HTH-type_TetR-like_transc_reg"/>
</dbReference>
<proteinExistence type="predicted"/>
<dbReference type="Pfam" id="PF16859">
    <property type="entry name" value="TetR_C_11"/>
    <property type="match status" value="1"/>
</dbReference>
<dbReference type="Gene3D" id="1.10.357.10">
    <property type="entry name" value="Tetracycline Repressor, domain 2"/>
    <property type="match status" value="1"/>
</dbReference>
<dbReference type="RefSeq" id="WP_098483621.1">
    <property type="nucleotide sequence ID" value="NZ_PDJI01000004.1"/>
</dbReference>
<evidence type="ECO:0000313" key="7">
    <source>
        <dbReference type="EMBL" id="PFG39534.1"/>
    </source>
</evidence>
<dbReference type="PROSITE" id="PS50977">
    <property type="entry name" value="HTH_TETR_2"/>
    <property type="match status" value="1"/>
</dbReference>